<feature type="domain" description="N-acetyltransferase" evidence="2">
    <location>
        <begin position="1"/>
        <end position="162"/>
    </location>
</feature>
<organism evidence="3 4">
    <name type="scientific">Paraconexibacter algicola</name>
    <dbReference type="NCBI Taxonomy" id="2133960"/>
    <lineage>
        <taxon>Bacteria</taxon>
        <taxon>Bacillati</taxon>
        <taxon>Actinomycetota</taxon>
        <taxon>Thermoleophilia</taxon>
        <taxon>Solirubrobacterales</taxon>
        <taxon>Paraconexibacteraceae</taxon>
        <taxon>Paraconexibacter</taxon>
    </lineage>
</organism>
<keyword evidence="4" id="KW-1185">Reference proteome</keyword>
<reference evidence="3 4" key="1">
    <citation type="submission" date="2018-03" db="EMBL/GenBank/DDBJ databases">
        <title>Aquarubrobacter algicola gen. nov., sp. nov., a novel actinobacterium isolated from shallow eutrophic lake during the end of cyanobacterial harmful algal blooms.</title>
        <authorList>
            <person name="Chun S.J."/>
        </authorList>
    </citation>
    <scope>NUCLEOTIDE SEQUENCE [LARGE SCALE GENOMIC DNA]</scope>
    <source>
        <strain evidence="3 4">Seoho-28</strain>
    </source>
</reference>
<dbReference type="PANTHER" id="PTHR43072">
    <property type="entry name" value="N-ACETYLTRANSFERASE"/>
    <property type="match status" value="1"/>
</dbReference>
<dbReference type="GO" id="GO:0016747">
    <property type="term" value="F:acyltransferase activity, transferring groups other than amino-acyl groups"/>
    <property type="evidence" value="ECO:0007669"/>
    <property type="project" value="InterPro"/>
</dbReference>
<dbReference type="InterPro" id="IPR000182">
    <property type="entry name" value="GNAT_dom"/>
</dbReference>
<accession>A0A2T4UGE4</accession>
<dbReference type="SUPFAM" id="SSF55729">
    <property type="entry name" value="Acyl-CoA N-acyltransferases (Nat)"/>
    <property type="match status" value="1"/>
</dbReference>
<name>A0A2T4UGE4_9ACTN</name>
<evidence type="ECO:0000313" key="3">
    <source>
        <dbReference type="EMBL" id="PTL58312.1"/>
    </source>
</evidence>
<dbReference type="AlphaFoldDB" id="A0A2T4UGE4"/>
<dbReference type="OrthoDB" id="3173333at2"/>
<feature type="compositionally biased region" description="Polar residues" evidence="1">
    <location>
        <begin position="184"/>
        <end position="194"/>
    </location>
</feature>
<evidence type="ECO:0000259" key="2">
    <source>
        <dbReference type="PROSITE" id="PS51186"/>
    </source>
</evidence>
<protein>
    <submittedName>
        <fullName evidence="3">GNAT family N-acetyltransferase</fullName>
    </submittedName>
</protein>
<evidence type="ECO:0000313" key="4">
    <source>
        <dbReference type="Proteomes" id="UP000240739"/>
    </source>
</evidence>
<dbReference type="Pfam" id="PF13420">
    <property type="entry name" value="Acetyltransf_4"/>
    <property type="match status" value="1"/>
</dbReference>
<proteinExistence type="predicted"/>
<sequence length="194" mass="20596">MLRHADPGRDGAACAAIYRPYVEDGVASFELTAPDAGTMAARIRTCAASHAFLVAERGGGVVGFAYAAAHRERAAYRWSCDVSVYLDAAVHRQGVGRELYTGLLSLLRRQGLYRVHAGIALPNAASVGLHEAFGFRAVGTYAGVGYKHGAWRDVLWLQLDLRPDAPRTAAPAEPLGPQRLPGPSGNSEVADTSP</sequence>
<comment type="caution">
    <text evidence="3">The sequence shown here is derived from an EMBL/GenBank/DDBJ whole genome shotgun (WGS) entry which is preliminary data.</text>
</comment>
<dbReference type="PANTHER" id="PTHR43072:SF8">
    <property type="entry name" value="ACYLTRANSFERASE FABY-RELATED"/>
    <property type="match status" value="1"/>
</dbReference>
<dbReference type="InterPro" id="IPR016181">
    <property type="entry name" value="Acyl_CoA_acyltransferase"/>
</dbReference>
<dbReference type="Proteomes" id="UP000240739">
    <property type="component" value="Unassembled WGS sequence"/>
</dbReference>
<keyword evidence="3" id="KW-0808">Transferase</keyword>
<dbReference type="EMBL" id="PYYB01000001">
    <property type="protein sequence ID" value="PTL58312.1"/>
    <property type="molecule type" value="Genomic_DNA"/>
</dbReference>
<dbReference type="Gene3D" id="3.40.630.30">
    <property type="match status" value="1"/>
</dbReference>
<dbReference type="PROSITE" id="PS51186">
    <property type="entry name" value="GNAT"/>
    <property type="match status" value="1"/>
</dbReference>
<feature type="region of interest" description="Disordered" evidence="1">
    <location>
        <begin position="167"/>
        <end position="194"/>
    </location>
</feature>
<gene>
    <name evidence="3" type="ORF">C7Y72_00930</name>
</gene>
<dbReference type="CDD" id="cd04301">
    <property type="entry name" value="NAT_SF"/>
    <property type="match status" value="1"/>
</dbReference>
<dbReference type="RefSeq" id="WP_107566750.1">
    <property type="nucleotide sequence ID" value="NZ_PYYB01000001.1"/>
</dbReference>
<evidence type="ECO:0000256" key="1">
    <source>
        <dbReference type="SAM" id="MobiDB-lite"/>
    </source>
</evidence>